<accession>A0A9P9DEN0</accession>
<comment type="caution">
    <text evidence="2">The sequence shown here is derived from an EMBL/GenBank/DDBJ whole genome shotgun (WGS) entry which is preliminary data.</text>
</comment>
<organism evidence="2 3">
    <name type="scientific">Dendryphion nanum</name>
    <dbReference type="NCBI Taxonomy" id="256645"/>
    <lineage>
        <taxon>Eukaryota</taxon>
        <taxon>Fungi</taxon>
        <taxon>Dikarya</taxon>
        <taxon>Ascomycota</taxon>
        <taxon>Pezizomycotina</taxon>
        <taxon>Dothideomycetes</taxon>
        <taxon>Pleosporomycetidae</taxon>
        <taxon>Pleosporales</taxon>
        <taxon>Torulaceae</taxon>
        <taxon>Dendryphion</taxon>
    </lineage>
</organism>
<dbReference type="OrthoDB" id="3780398at2759"/>
<dbReference type="AlphaFoldDB" id="A0A9P9DEN0"/>
<name>A0A9P9DEN0_9PLEO</name>
<feature type="chain" id="PRO_5040461280" evidence="1">
    <location>
        <begin position="17"/>
        <end position="149"/>
    </location>
</feature>
<keyword evidence="3" id="KW-1185">Reference proteome</keyword>
<gene>
    <name evidence="2" type="ORF">B0J11DRAFT_571019</name>
</gene>
<keyword evidence="1" id="KW-0732">Signal</keyword>
<dbReference type="EMBL" id="JAGMWT010000013">
    <property type="protein sequence ID" value="KAH7117816.1"/>
    <property type="molecule type" value="Genomic_DNA"/>
</dbReference>
<evidence type="ECO:0000313" key="2">
    <source>
        <dbReference type="EMBL" id="KAH7117816.1"/>
    </source>
</evidence>
<sequence length="149" mass="16410">MRLTLLLSLLFTTALAIPNTLFPRLPAEDDTTTPQPRNTCFDNNRGKCVGHYAKRNLAYAAIVKACRQIDCNEQGPSTENPVHGRVSGFTATLKLGPQCGGVTEWDTEGCAGLFMQFVDRRCQSQYKSSEFNLGYATAKCDGTFVSLNY</sequence>
<reference evidence="2" key="1">
    <citation type="journal article" date="2021" name="Nat. Commun.">
        <title>Genetic determinants of endophytism in the Arabidopsis root mycobiome.</title>
        <authorList>
            <person name="Mesny F."/>
            <person name="Miyauchi S."/>
            <person name="Thiergart T."/>
            <person name="Pickel B."/>
            <person name="Atanasova L."/>
            <person name="Karlsson M."/>
            <person name="Huettel B."/>
            <person name="Barry K.W."/>
            <person name="Haridas S."/>
            <person name="Chen C."/>
            <person name="Bauer D."/>
            <person name="Andreopoulos W."/>
            <person name="Pangilinan J."/>
            <person name="LaButti K."/>
            <person name="Riley R."/>
            <person name="Lipzen A."/>
            <person name="Clum A."/>
            <person name="Drula E."/>
            <person name="Henrissat B."/>
            <person name="Kohler A."/>
            <person name="Grigoriev I.V."/>
            <person name="Martin F.M."/>
            <person name="Hacquard S."/>
        </authorList>
    </citation>
    <scope>NUCLEOTIDE SEQUENCE</scope>
    <source>
        <strain evidence="2">MPI-CAGE-CH-0243</strain>
    </source>
</reference>
<evidence type="ECO:0000313" key="3">
    <source>
        <dbReference type="Proteomes" id="UP000700596"/>
    </source>
</evidence>
<evidence type="ECO:0000256" key="1">
    <source>
        <dbReference type="SAM" id="SignalP"/>
    </source>
</evidence>
<feature type="signal peptide" evidence="1">
    <location>
        <begin position="1"/>
        <end position="16"/>
    </location>
</feature>
<protein>
    <submittedName>
        <fullName evidence="2">Uncharacterized protein</fullName>
    </submittedName>
</protein>
<proteinExistence type="predicted"/>
<dbReference type="Proteomes" id="UP000700596">
    <property type="component" value="Unassembled WGS sequence"/>
</dbReference>